<accession>A0A917K8I7</accession>
<dbReference type="EMBL" id="BAAAHC010000007">
    <property type="protein sequence ID" value="GAA0516282.1"/>
    <property type="molecule type" value="Genomic_DNA"/>
</dbReference>
<evidence type="ECO:0000313" key="2">
    <source>
        <dbReference type="EMBL" id="GAA0516282.1"/>
    </source>
</evidence>
<evidence type="ECO:0000313" key="5">
    <source>
        <dbReference type="Proteomes" id="UP001500220"/>
    </source>
</evidence>
<dbReference type="RefSeq" id="WP_188991141.1">
    <property type="nucleotide sequence ID" value="NZ_BAAAHC010000007.1"/>
</dbReference>
<dbReference type="Proteomes" id="UP000597989">
    <property type="component" value="Unassembled WGS sequence"/>
</dbReference>
<evidence type="ECO:0008006" key="6">
    <source>
        <dbReference type="Google" id="ProtNLM"/>
    </source>
</evidence>
<protein>
    <recommendedName>
        <fullName evidence="6">ATP-grasp domain-containing protein</fullName>
    </recommendedName>
</protein>
<dbReference type="AlphaFoldDB" id="A0A917K8I7"/>
<feature type="compositionally biased region" description="Basic residues" evidence="1">
    <location>
        <begin position="204"/>
        <end position="213"/>
    </location>
</feature>
<comment type="caution">
    <text evidence="3">The sequence shown here is derived from an EMBL/GenBank/DDBJ whole genome shotgun (WGS) entry which is preliminary data.</text>
</comment>
<evidence type="ECO:0000313" key="3">
    <source>
        <dbReference type="EMBL" id="GGJ03895.1"/>
    </source>
</evidence>
<evidence type="ECO:0000256" key="1">
    <source>
        <dbReference type="SAM" id="MobiDB-lite"/>
    </source>
</evidence>
<sequence>MAVLVLPQRFDATADVVIDELNRRGVPLVRADLGDLIVSAELDGARWSGVLATRHHAVKVDDVTGIYYRRPTNPTATEGVSGDAAKWIETEQRWGLRGLLAALPRATWVNWPPAVHAAEHKPYQLAQAAEAGLPVPDTLITNDPEKAAEFAERANPVLYKAFRGIPVEIDGQPRLFYATEVTPAAVPRRVGEGGPDPATAPHRQGIRRTRHPR</sequence>
<name>A0A917K8I7_9PSEU</name>
<dbReference type="EMBL" id="BMMT01000022">
    <property type="protein sequence ID" value="GGJ03895.1"/>
    <property type="molecule type" value="Genomic_DNA"/>
</dbReference>
<reference evidence="3" key="3">
    <citation type="submission" date="2020-09" db="EMBL/GenBank/DDBJ databases">
        <authorList>
            <person name="Sun Q."/>
            <person name="Zhou Y."/>
        </authorList>
    </citation>
    <scope>NUCLEOTIDE SEQUENCE</scope>
    <source>
        <strain evidence="3">CGMCC 4.7206</strain>
    </source>
</reference>
<proteinExistence type="predicted"/>
<reference evidence="3 4" key="1">
    <citation type="journal article" date="2014" name="Int. J. Syst. Evol. Microbiol.">
        <title>Complete genome sequence of Corynebacterium casei LMG S-19264T (=DSM 44701T), isolated from a smear-ripened cheese.</title>
        <authorList>
            <consortium name="US DOE Joint Genome Institute (JGI-PGF)"/>
            <person name="Walter F."/>
            <person name="Albersmeier A."/>
            <person name="Kalinowski J."/>
            <person name="Ruckert C."/>
        </authorList>
    </citation>
    <scope>NUCLEOTIDE SEQUENCE [LARGE SCALE GENOMIC DNA]</scope>
    <source>
        <strain evidence="3 4">CGMCC 4.7206</strain>
    </source>
</reference>
<reference evidence="2 5" key="2">
    <citation type="journal article" date="2019" name="Int. J. Syst. Evol. Microbiol.">
        <title>The Global Catalogue of Microorganisms (GCM) 10K type strain sequencing project: providing services to taxonomists for standard genome sequencing and annotation.</title>
        <authorList>
            <consortium name="The Broad Institute Genomics Platform"/>
            <consortium name="The Broad Institute Genome Sequencing Center for Infectious Disease"/>
            <person name="Wu L."/>
            <person name="Ma J."/>
        </authorList>
    </citation>
    <scope>NUCLEOTIDE SEQUENCE [LARGE SCALE GENOMIC DNA]</scope>
    <source>
        <strain evidence="2 5">JCM 10664</strain>
    </source>
</reference>
<dbReference type="SUPFAM" id="SSF56059">
    <property type="entry name" value="Glutathione synthetase ATP-binding domain-like"/>
    <property type="match status" value="1"/>
</dbReference>
<feature type="region of interest" description="Disordered" evidence="1">
    <location>
        <begin position="187"/>
        <end position="213"/>
    </location>
</feature>
<dbReference type="Proteomes" id="UP001500220">
    <property type="component" value="Unassembled WGS sequence"/>
</dbReference>
<reference evidence="2" key="4">
    <citation type="submission" date="2023-12" db="EMBL/GenBank/DDBJ databases">
        <authorList>
            <person name="Sun Q."/>
            <person name="Inoue M."/>
        </authorList>
    </citation>
    <scope>NUCLEOTIDE SEQUENCE</scope>
    <source>
        <strain evidence="2">JCM 10664</strain>
    </source>
</reference>
<organism evidence="3 4">
    <name type="scientific">Saccharopolyspora thermophila</name>
    <dbReference type="NCBI Taxonomy" id="89367"/>
    <lineage>
        <taxon>Bacteria</taxon>
        <taxon>Bacillati</taxon>
        <taxon>Actinomycetota</taxon>
        <taxon>Actinomycetes</taxon>
        <taxon>Pseudonocardiales</taxon>
        <taxon>Pseudonocardiaceae</taxon>
        <taxon>Saccharopolyspora</taxon>
    </lineage>
</organism>
<evidence type="ECO:0000313" key="4">
    <source>
        <dbReference type="Proteomes" id="UP000597989"/>
    </source>
</evidence>
<gene>
    <name evidence="2" type="ORF">GCM10009545_17980</name>
    <name evidence="3" type="ORF">GCM10011581_46160</name>
</gene>
<keyword evidence="5" id="KW-1185">Reference proteome</keyword>